<dbReference type="Gene3D" id="3.40.50.880">
    <property type="match status" value="1"/>
</dbReference>
<sequence length="256" mass="26520">MKVPSFSLKLITAALLGIAAPLAAAGEKPRVLILATGADKMTDGKPTGLWLEEFAVPYNAFTKAGFDIVVSTPKGGDVPVDPRSKPTPEQTAEWADASKKLAGTVAIADVDASKLDAVFVPGGHGTMFDLATDEGTAKLLTTLNADGKIIAAVCHGPAALVGAKGTDGKPLVAGKTVATFTDDEERAVKLDKEMPFLLESKLAELGAKIDKKPNFTAHAVRDGNLITGQNPPSSELVADLVIKALAKKSAEPTEKP</sequence>
<dbReference type="Proteomes" id="UP001207930">
    <property type="component" value="Unassembled WGS sequence"/>
</dbReference>
<dbReference type="SUPFAM" id="SSF52317">
    <property type="entry name" value="Class I glutamine amidotransferase-like"/>
    <property type="match status" value="1"/>
</dbReference>
<evidence type="ECO:0000256" key="3">
    <source>
        <dbReference type="ARBA" id="ARBA00038493"/>
    </source>
</evidence>
<dbReference type="RefSeq" id="WP_264500944.1">
    <property type="nucleotide sequence ID" value="NZ_JAPDDS010000004.1"/>
</dbReference>
<dbReference type="CDD" id="cd03141">
    <property type="entry name" value="GATase1_Hsp31_like"/>
    <property type="match status" value="1"/>
</dbReference>
<feature type="signal peptide" evidence="4">
    <location>
        <begin position="1"/>
        <end position="25"/>
    </location>
</feature>
<dbReference type="InterPro" id="IPR029062">
    <property type="entry name" value="Class_I_gatase-like"/>
</dbReference>
<keyword evidence="7" id="KW-1185">Reference proteome</keyword>
<dbReference type="EMBL" id="JAPDDS010000004">
    <property type="protein sequence ID" value="MCW1884986.1"/>
    <property type="molecule type" value="Genomic_DNA"/>
</dbReference>
<dbReference type="Pfam" id="PF01965">
    <property type="entry name" value="DJ-1_PfpI"/>
    <property type="match status" value="1"/>
</dbReference>
<keyword evidence="6" id="KW-0315">Glutamine amidotransferase</keyword>
<reference evidence="6 7" key="1">
    <citation type="submission" date="2022-10" db="EMBL/GenBank/DDBJ databases">
        <title>Luteolibacter flavescens strain MCCC 1K03193, whole genome shotgun sequencing project.</title>
        <authorList>
            <person name="Zhao G."/>
            <person name="Shen L."/>
        </authorList>
    </citation>
    <scope>NUCLEOTIDE SEQUENCE [LARGE SCALE GENOMIC DNA]</scope>
    <source>
        <strain evidence="6 7">MCCC 1K03193</strain>
    </source>
</reference>
<proteinExistence type="inferred from homology"/>
<evidence type="ECO:0000256" key="1">
    <source>
        <dbReference type="ARBA" id="ARBA00023016"/>
    </source>
</evidence>
<evidence type="ECO:0000313" key="7">
    <source>
        <dbReference type="Proteomes" id="UP001207930"/>
    </source>
</evidence>
<feature type="domain" description="DJ-1/PfpI" evidence="5">
    <location>
        <begin position="53"/>
        <end position="241"/>
    </location>
</feature>
<feature type="chain" id="PRO_5046783291" evidence="4">
    <location>
        <begin position="26"/>
        <end position="256"/>
    </location>
</feature>
<keyword evidence="1" id="KW-0346">Stress response</keyword>
<evidence type="ECO:0000313" key="6">
    <source>
        <dbReference type="EMBL" id="MCW1884986.1"/>
    </source>
</evidence>
<comment type="similarity">
    <text evidence="3">Belongs to the peptidase C56 family. HSP31-like subfamily.</text>
</comment>
<evidence type="ECO:0000259" key="5">
    <source>
        <dbReference type="Pfam" id="PF01965"/>
    </source>
</evidence>
<evidence type="ECO:0000256" key="4">
    <source>
        <dbReference type="SAM" id="SignalP"/>
    </source>
</evidence>
<name>A0ABT3FN37_9BACT</name>
<dbReference type="InterPro" id="IPR002818">
    <property type="entry name" value="DJ-1/PfpI"/>
</dbReference>
<dbReference type="PANTHER" id="PTHR48094">
    <property type="entry name" value="PROTEIN/NUCLEIC ACID DEGLYCASE DJ-1-RELATED"/>
    <property type="match status" value="1"/>
</dbReference>
<gene>
    <name evidence="6" type="ORF">OKA04_09630</name>
</gene>
<comment type="caution">
    <text evidence="6">The sequence shown here is derived from an EMBL/GenBank/DDBJ whole genome shotgun (WGS) entry which is preliminary data.</text>
</comment>
<protein>
    <submittedName>
        <fullName evidence="6">Type 1 glutamine amidotransferase domain-containing protein</fullName>
    </submittedName>
</protein>
<keyword evidence="2" id="KW-0456">Lyase</keyword>
<dbReference type="InterPro" id="IPR050325">
    <property type="entry name" value="Prot/Nucl_acid_deglycase"/>
</dbReference>
<accession>A0ABT3FN37</accession>
<evidence type="ECO:0000256" key="2">
    <source>
        <dbReference type="ARBA" id="ARBA00023239"/>
    </source>
</evidence>
<keyword evidence="4" id="KW-0732">Signal</keyword>
<organism evidence="6 7">
    <name type="scientific">Luteolibacter flavescens</name>
    <dbReference type="NCBI Taxonomy" id="1859460"/>
    <lineage>
        <taxon>Bacteria</taxon>
        <taxon>Pseudomonadati</taxon>
        <taxon>Verrucomicrobiota</taxon>
        <taxon>Verrucomicrobiia</taxon>
        <taxon>Verrucomicrobiales</taxon>
        <taxon>Verrucomicrobiaceae</taxon>
        <taxon>Luteolibacter</taxon>
    </lineage>
</organism>
<dbReference type="PANTHER" id="PTHR48094:SF11">
    <property type="entry name" value="GLUTATHIONE-INDEPENDENT GLYOXALASE HSP31-RELATED"/>
    <property type="match status" value="1"/>
</dbReference>